<sequence length="383" mass="41275">MNRRSAWKASLSIGLLLNFTSKRLGYLSCRPRAPPMVRDRVSGRRQLGTDSSLTSSGYGLLDLSSGARSSETFPSLGCEPMDKRRGVRPGEAAAASAGERALMIGSDREGVPIVATLQGPASYVASSIEERMRPDRQNWNNHSRLRDSRQFDRRLPFAEIPAPEEEEWADGRRGGGPDDRLRTGRRREAGREDRGRFAARAACSRWGRGRGEGGAEEKSFGPEAALRAVSGRAGTVRWRPARSEPSDRAVALPRCSPRLNSYPGPGGRARPGAAGLPTSDLNPSASRGRCVRRAREGMMGPAGGTFTGLRNLHLDSCSRPAASRRPPPPPLVLGPQSQPQPQQQTASKAANTTGSPESFAADTLAPRERALQSRPAAEELVQL</sequence>
<feature type="region of interest" description="Disordered" evidence="1">
    <location>
        <begin position="230"/>
        <end position="383"/>
    </location>
</feature>
<feature type="compositionally biased region" description="Low complexity" evidence="1">
    <location>
        <begin position="333"/>
        <end position="344"/>
    </location>
</feature>
<dbReference type="Proteomes" id="UP000244005">
    <property type="component" value="Unassembled WGS sequence"/>
</dbReference>
<dbReference type="Gramene" id="Mp2g09400.1">
    <property type="protein sequence ID" value="Mp2g09400.1.cds"/>
    <property type="gene ID" value="Mp2g09400"/>
</dbReference>
<evidence type="ECO:0000256" key="2">
    <source>
        <dbReference type="SAM" id="SignalP"/>
    </source>
</evidence>
<keyword evidence="2" id="KW-0732">Signal</keyword>
<dbReference type="EMBL" id="KZ772828">
    <property type="protein sequence ID" value="PTQ28631.1"/>
    <property type="molecule type" value="Genomic_DNA"/>
</dbReference>
<feature type="compositionally biased region" description="Polar residues" evidence="1">
    <location>
        <begin position="345"/>
        <end position="356"/>
    </location>
</feature>
<protein>
    <submittedName>
        <fullName evidence="3">Uncharacterized protein</fullName>
    </submittedName>
</protein>
<evidence type="ECO:0000313" key="3">
    <source>
        <dbReference type="EMBL" id="PTQ28631.1"/>
    </source>
</evidence>
<name>A0A2R6W460_MARPO</name>
<evidence type="ECO:0000313" key="4">
    <source>
        <dbReference type="Proteomes" id="UP000244005"/>
    </source>
</evidence>
<feature type="chain" id="PRO_5015327488" evidence="2">
    <location>
        <begin position="26"/>
        <end position="383"/>
    </location>
</feature>
<feature type="compositionally biased region" description="Basic and acidic residues" evidence="1">
    <location>
        <begin position="169"/>
        <end position="193"/>
    </location>
</feature>
<feature type="signal peptide" evidence="2">
    <location>
        <begin position="1"/>
        <end position="25"/>
    </location>
</feature>
<dbReference type="AlphaFoldDB" id="A0A2R6W460"/>
<evidence type="ECO:0000256" key="1">
    <source>
        <dbReference type="SAM" id="MobiDB-lite"/>
    </source>
</evidence>
<keyword evidence="4" id="KW-1185">Reference proteome</keyword>
<accession>A0A2R6W460</accession>
<reference evidence="4" key="1">
    <citation type="journal article" date="2017" name="Cell">
        <title>Insights into land plant evolution garnered from the Marchantia polymorpha genome.</title>
        <authorList>
            <person name="Bowman J.L."/>
            <person name="Kohchi T."/>
            <person name="Yamato K.T."/>
            <person name="Jenkins J."/>
            <person name="Shu S."/>
            <person name="Ishizaki K."/>
            <person name="Yamaoka S."/>
            <person name="Nishihama R."/>
            <person name="Nakamura Y."/>
            <person name="Berger F."/>
            <person name="Adam C."/>
            <person name="Aki S.S."/>
            <person name="Althoff F."/>
            <person name="Araki T."/>
            <person name="Arteaga-Vazquez M.A."/>
            <person name="Balasubrmanian S."/>
            <person name="Barry K."/>
            <person name="Bauer D."/>
            <person name="Boehm C.R."/>
            <person name="Briginshaw L."/>
            <person name="Caballero-Perez J."/>
            <person name="Catarino B."/>
            <person name="Chen F."/>
            <person name="Chiyoda S."/>
            <person name="Chovatia M."/>
            <person name="Davies K.M."/>
            <person name="Delmans M."/>
            <person name="Demura T."/>
            <person name="Dierschke T."/>
            <person name="Dolan L."/>
            <person name="Dorantes-Acosta A.E."/>
            <person name="Eklund D.M."/>
            <person name="Florent S.N."/>
            <person name="Flores-Sandoval E."/>
            <person name="Fujiyama A."/>
            <person name="Fukuzawa H."/>
            <person name="Galik B."/>
            <person name="Grimanelli D."/>
            <person name="Grimwood J."/>
            <person name="Grossniklaus U."/>
            <person name="Hamada T."/>
            <person name="Haseloff J."/>
            <person name="Hetherington A.J."/>
            <person name="Higo A."/>
            <person name="Hirakawa Y."/>
            <person name="Hundley H.N."/>
            <person name="Ikeda Y."/>
            <person name="Inoue K."/>
            <person name="Inoue S.I."/>
            <person name="Ishida S."/>
            <person name="Jia Q."/>
            <person name="Kakita M."/>
            <person name="Kanazawa T."/>
            <person name="Kawai Y."/>
            <person name="Kawashima T."/>
            <person name="Kennedy M."/>
            <person name="Kinose K."/>
            <person name="Kinoshita T."/>
            <person name="Kohara Y."/>
            <person name="Koide E."/>
            <person name="Komatsu K."/>
            <person name="Kopischke S."/>
            <person name="Kubo M."/>
            <person name="Kyozuka J."/>
            <person name="Lagercrantz U."/>
            <person name="Lin S.S."/>
            <person name="Lindquist E."/>
            <person name="Lipzen A.M."/>
            <person name="Lu C.W."/>
            <person name="De Luna E."/>
            <person name="Martienssen R.A."/>
            <person name="Minamino N."/>
            <person name="Mizutani M."/>
            <person name="Mizutani M."/>
            <person name="Mochizuki N."/>
            <person name="Monte I."/>
            <person name="Mosher R."/>
            <person name="Nagasaki H."/>
            <person name="Nakagami H."/>
            <person name="Naramoto S."/>
            <person name="Nishitani K."/>
            <person name="Ohtani M."/>
            <person name="Okamoto T."/>
            <person name="Okumura M."/>
            <person name="Phillips J."/>
            <person name="Pollak B."/>
            <person name="Reinders A."/>
            <person name="Rovekamp M."/>
            <person name="Sano R."/>
            <person name="Sawa S."/>
            <person name="Schmid M.W."/>
            <person name="Shirakawa M."/>
            <person name="Solano R."/>
            <person name="Spunde A."/>
            <person name="Suetsugu N."/>
            <person name="Sugano S."/>
            <person name="Sugiyama A."/>
            <person name="Sun R."/>
            <person name="Suzuki Y."/>
            <person name="Takenaka M."/>
            <person name="Takezawa D."/>
            <person name="Tomogane H."/>
            <person name="Tsuzuki M."/>
            <person name="Ueda T."/>
            <person name="Umeda M."/>
            <person name="Ward J.M."/>
            <person name="Watanabe Y."/>
            <person name="Yazaki K."/>
            <person name="Yokoyama R."/>
            <person name="Yoshitake Y."/>
            <person name="Yotsui I."/>
            <person name="Zachgo S."/>
            <person name="Schmutz J."/>
        </authorList>
    </citation>
    <scope>NUCLEOTIDE SEQUENCE [LARGE SCALE GENOMIC DNA]</scope>
    <source>
        <strain evidence="4">Tak-1</strain>
    </source>
</reference>
<organism evidence="3 4">
    <name type="scientific">Marchantia polymorpha</name>
    <name type="common">Common liverwort</name>
    <name type="synonym">Marchantia aquatica</name>
    <dbReference type="NCBI Taxonomy" id="3197"/>
    <lineage>
        <taxon>Eukaryota</taxon>
        <taxon>Viridiplantae</taxon>
        <taxon>Streptophyta</taxon>
        <taxon>Embryophyta</taxon>
        <taxon>Marchantiophyta</taxon>
        <taxon>Marchantiopsida</taxon>
        <taxon>Marchantiidae</taxon>
        <taxon>Marchantiales</taxon>
        <taxon>Marchantiaceae</taxon>
        <taxon>Marchantia</taxon>
    </lineage>
</organism>
<feature type="region of interest" description="Disordered" evidence="1">
    <location>
        <begin position="160"/>
        <end position="193"/>
    </location>
</feature>
<gene>
    <name evidence="3" type="ORF">MARPO_0158s0011</name>
</gene>
<proteinExistence type="predicted"/>